<dbReference type="GO" id="GO:0009252">
    <property type="term" value="P:peptidoglycan biosynthetic process"/>
    <property type="evidence" value="ECO:0007669"/>
    <property type="project" value="UniProtKB-KW"/>
</dbReference>
<evidence type="ECO:0000313" key="13">
    <source>
        <dbReference type="Proteomes" id="UP000216446"/>
    </source>
</evidence>
<evidence type="ECO:0000259" key="11">
    <source>
        <dbReference type="Pfam" id="PF00912"/>
    </source>
</evidence>
<keyword evidence="2" id="KW-0997">Cell inner membrane</keyword>
<evidence type="ECO:0000256" key="1">
    <source>
        <dbReference type="ARBA" id="ARBA00022475"/>
    </source>
</evidence>
<dbReference type="SUPFAM" id="SSF53955">
    <property type="entry name" value="Lysozyme-like"/>
    <property type="match status" value="1"/>
</dbReference>
<evidence type="ECO:0000256" key="6">
    <source>
        <dbReference type="ARBA" id="ARBA00022960"/>
    </source>
</evidence>
<dbReference type="PANTHER" id="PTHR30400">
    <property type="entry name" value="MONOFUNCTIONAL BIOSYNTHETIC PEPTIDOGLYCAN TRANSGLYCOSYLASE"/>
    <property type="match status" value="1"/>
</dbReference>
<name>A0A259U3U4_9BACT</name>
<dbReference type="NCBIfam" id="TIGR02070">
    <property type="entry name" value="mono_pep_trsgly"/>
    <property type="match status" value="1"/>
</dbReference>
<keyword evidence="9" id="KW-0472">Membrane</keyword>
<protein>
    <submittedName>
        <fullName evidence="12">Monofunctional biosynthetic peptidoglycan transglycosylase</fullName>
    </submittedName>
</protein>
<keyword evidence="8" id="KW-1133">Transmembrane helix</keyword>
<dbReference type="Proteomes" id="UP000216446">
    <property type="component" value="Unassembled WGS sequence"/>
</dbReference>
<keyword evidence="4" id="KW-0808">Transferase</keyword>
<dbReference type="InterPro" id="IPR023346">
    <property type="entry name" value="Lysozyme-like_dom_sf"/>
</dbReference>
<dbReference type="Pfam" id="PF00912">
    <property type="entry name" value="Transgly"/>
    <property type="match status" value="1"/>
</dbReference>
<dbReference type="Gene3D" id="1.10.3810.10">
    <property type="entry name" value="Biosynthetic peptidoglycan transglycosylase-like"/>
    <property type="match status" value="1"/>
</dbReference>
<dbReference type="EMBL" id="MQWB01000001">
    <property type="protein sequence ID" value="OZC04675.1"/>
    <property type="molecule type" value="Genomic_DNA"/>
</dbReference>
<evidence type="ECO:0000256" key="10">
    <source>
        <dbReference type="ARBA" id="ARBA00023316"/>
    </source>
</evidence>
<keyword evidence="13" id="KW-1185">Reference proteome</keyword>
<dbReference type="FunCoup" id="A0A259U3U4">
    <property type="interactions" value="129"/>
</dbReference>
<keyword evidence="7" id="KW-0573">Peptidoglycan synthesis</keyword>
<evidence type="ECO:0000256" key="4">
    <source>
        <dbReference type="ARBA" id="ARBA00022679"/>
    </source>
</evidence>
<dbReference type="InterPro" id="IPR001264">
    <property type="entry name" value="Glyco_trans_51"/>
</dbReference>
<dbReference type="InParanoid" id="A0A259U3U4"/>
<gene>
    <name evidence="12" type="ORF">BSZ36_09365</name>
</gene>
<dbReference type="GO" id="GO:0016020">
    <property type="term" value="C:membrane"/>
    <property type="evidence" value="ECO:0007669"/>
    <property type="project" value="InterPro"/>
</dbReference>
<keyword evidence="1" id="KW-1003">Cell membrane</keyword>
<evidence type="ECO:0000313" key="12">
    <source>
        <dbReference type="EMBL" id="OZC04675.1"/>
    </source>
</evidence>
<evidence type="ECO:0000256" key="8">
    <source>
        <dbReference type="ARBA" id="ARBA00022989"/>
    </source>
</evidence>
<dbReference type="AlphaFoldDB" id="A0A259U3U4"/>
<proteinExistence type="predicted"/>
<accession>A0A259U3U4</accession>
<sequence>MLGFGYLLACSLLLLAYRWLPPPTTTVQLQRLAEHAVDGEPYRLSYSPVSEDAQDDDARHAVVASEDARFYLHHGFDLEEIRIAREQARARGTSPRGASTLTQQLVKNLFLTTHRSWIRKGFEVPLTFLAELILPKERILTLYLNVAEWGPGIFGLDAAARHHYGTSASSLTREQSARLVAVLPAPLSRSPQEMGRTSTRILTRMRQMGW</sequence>
<evidence type="ECO:0000256" key="9">
    <source>
        <dbReference type="ARBA" id="ARBA00023136"/>
    </source>
</evidence>
<dbReference type="PANTHER" id="PTHR30400:SF0">
    <property type="entry name" value="BIOSYNTHETIC PEPTIDOGLYCAN TRANSGLYCOSYLASE"/>
    <property type="match status" value="1"/>
</dbReference>
<dbReference type="InterPro" id="IPR011812">
    <property type="entry name" value="Pep_trsgly"/>
</dbReference>
<keyword evidence="5" id="KW-0812">Transmembrane</keyword>
<dbReference type="GO" id="GO:0008360">
    <property type="term" value="P:regulation of cell shape"/>
    <property type="evidence" value="ECO:0007669"/>
    <property type="project" value="UniProtKB-KW"/>
</dbReference>
<reference evidence="12 13" key="1">
    <citation type="submission" date="2016-11" db="EMBL/GenBank/DDBJ databases">
        <title>Study of marine rhodopsin-containing bacteria.</title>
        <authorList>
            <person name="Yoshizawa S."/>
            <person name="Kumagai Y."/>
            <person name="Kogure K."/>
        </authorList>
    </citation>
    <scope>NUCLEOTIDE SEQUENCE [LARGE SCALE GENOMIC DNA]</scope>
    <source>
        <strain evidence="12 13">SG-29</strain>
    </source>
</reference>
<evidence type="ECO:0000256" key="2">
    <source>
        <dbReference type="ARBA" id="ARBA00022519"/>
    </source>
</evidence>
<feature type="domain" description="Glycosyl transferase family 51" evidence="11">
    <location>
        <begin position="52"/>
        <end position="205"/>
    </location>
</feature>
<evidence type="ECO:0000256" key="5">
    <source>
        <dbReference type="ARBA" id="ARBA00022692"/>
    </source>
</evidence>
<dbReference type="InterPro" id="IPR036950">
    <property type="entry name" value="PBP_transglycosylase"/>
</dbReference>
<dbReference type="GO" id="GO:0009274">
    <property type="term" value="C:peptidoglycan-based cell wall"/>
    <property type="evidence" value="ECO:0007669"/>
    <property type="project" value="InterPro"/>
</dbReference>
<dbReference type="GO" id="GO:0071555">
    <property type="term" value="P:cell wall organization"/>
    <property type="evidence" value="ECO:0007669"/>
    <property type="project" value="UniProtKB-KW"/>
</dbReference>
<keyword evidence="10" id="KW-0961">Cell wall biogenesis/degradation</keyword>
<keyword evidence="3" id="KW-0328">Glycosyltransferase</keyword>
<evidence type="ECO:0000256" key="7">
    <source>
        <dbReference type="ARBA" id="ARBA00022984"/>
    </source>
</evidence>
<comment type="caution">
    <text evidence="12">The sequence shown here is derived from an EMBL/GenBank/DDBJ whole genome shotgun (WGS) entry which is preliminary data.</text>
</comment>
<evidence type="ECO:0000256" key="3">
    <source>
        <dbReference type="ARBA" id="ARBA00022676"/>
    </source>
</evidence>
<organism evidence="12 13">
    <name type="scientific">Rubricoccus marinus</name>
    <dbReference type="NCBI Taxonomy" id="716817"/>
    <lineage>
        <taxon>Bacteria</taxon>
        <taxon>Pseudomonadati</taxon>
        <taxon>Rhodothermota</taxon>
        <taxon>Rhodothermia</taxon>
        <taxon>Rhodothermales</taxon>
        <taxon>Rubricoccaceae</taxon>
        <taxon>Rubricoccus</taxon>
    </lineage>
</organism>
<keyword evidence="6" id="KW-0133">Cell shape</keyword>
<dbReference type="GO" id="GO:0016763">
    <property type="term" value="F:pentosyltransferase activity"/>
    <property type="evidence" value="ECO:0007669"/>
    <property type="project" value="InterPro"/>
</dbReference>